<evidence type="ECO:0000256" key="2">
    <source>
        <dbReference type="ARBA" id="ARBA00012438"/>
    </source>
</evidence>
<keyword evidence="4" id="KW-0175">Coiled coil</keyword>
<dbReference type="Pfam" id="PF02518">
    <property type="entry name" value="HATPase_c"/>
    <property type="match status" value="1"/>
</dbReference>
<dbReference type="PANTHER" id="PTHR43065">
    <property type="entry name" value="SENSOR HISTIDINE KINASE"/>
    <property type="match status" value="1"/>
</dbReference>
<dbReference type="InterPro" id="IPR000700">
    <property type="entry name" value="PAS-assoc_C"/>
</dbReference>
<dbReference type="SUPFAM" id="SSF47384">
    <property type="entry name" value="Homodimeric domain of signal transducing histidine kinase"/>
    <property type="match status" value="1"/>
</dbReference>
<dbReference type="InterPro" id="IPR019734">
    <property type="entry name" value="TPR_rpt"/>
</dbReference>
<dbReference type="Proteomes" id="UP001382455">
    <property type="component" value="Unassembled WGS sequence"/>
</dbReference>
<feature type="repeat" description="TPR" evidence="3">
    <location>
        <begin position="231"/>
        <end position="264"/>
    </location>
</feature>
<keyword evidence="5" id="KW-0732">Signal</keyword>
<dbReference type="Gene3D" id="3.30.565.10">
    <property type="entry name" value="Histidine kinase-like ATPase, C-terminal domain"/>
    <property type="match status" value="1"/>
</dbReference>
<feature type="repeat" description="TPR" evidence="3">
    <location>
        <begin position="351"/>
        <end position="384"/>
    </location>
</feature>
<evidence type="ECO:0000256" key="3">
    <source>
        <dbReference type="PROSITE-ProRule" id="PRU00339"/>
    </source>
</evidence>
<dbReference type="InterPro" id="IPR036890">
    <property type="entry name" value="HATPase_C_sf"/>
</dbReference>
<evidence type="ECO:0000313" key="8">
    <source>
        <dbReference type="EMBL" id="MEI4551744.1"/>
    </source>
</evidence>
<dbReference type="Pfam" id="PF13424">
    <property type="entry name" value="TPR_12"/>
    <property type="match status" value="2"/>
</dbReference>
<evidence type="ECO:0000259" key="6">
    <source>
        <dbReference type="PROSITE" id="PS50109"/>
    </source>
</evidence>
<dbReference type="EMBL" id="JBAWKS010000002">
    <property type="protein sequence ID" value="MEI4551744.1"/>
    <property type="molecule type" value="Genomic_DNA"/>
</dbReference>
<dbReference type="SUPFAM" id="SSF55874">
    <property type="entry name" value="ATPase domain of HSP90 chaperone/DNA topoisomerase II/histidine kinase"/>
    <property type="match status" value="1"/>
</dbReference>
<dbReference type="SMART" id="SM00028">
    <property type="entry name" value="TPR"/>
    <property type="match status" value="7"/>
</dbReference>
<dbReference type="InterPro" id="IPR011990">
    <property type="entry name" value="TPR-like_helical_dom_sf"/>
</dbReference>
<dbReference type="SUPFAM" id="SSF48452">
    <property type="entry name" value="TPR-like"/>
    <property type="match status" value="2"/>
</dbReference>
<sequence length="920" mass="103581">MSRCVLGFFVVCCLAFFVHANEVSLPKNNADISEVIHFLKKNSINSPKIVISYIEDNKLTQKALSHEEKVKVLSYYAQANQFIGEIEKANALLAEAFTIISNGSVSADTQAIALFVRAVISSETTQYTQALNDLNAVIALYPKDSNNKNIGKAYQTLADTYLLINDYKNTFDALYKSQFVFKAMKDQTMLAVSYGRLGSVYRSIGDFDKALENMLKSLKALEGTQAERRVAITYNNTAIIYKDLGRYDEAINLHKRSLNLKEKIGYQRGMVYSYNNLGETYRLKGDKVQAQRYLDEAQALAVKLNNTMLLGSTYLYRARIAKQNNQLGQALTHLDNAMAIYQKRNSKARISEAWVEYGDIYFAQGDFVKAENSYQQAVELSQAVQKNVVTFAAYEGLVNALKQQQNYQKALNALIVYQGLKSALFDKQSQQRLESLIVENQLFNAQQKLKFAQQEGKLKQAELERVETHRNWSAFTLVVIFIISWLIYRKVQQHNRIKVEIEARKALEESERRLNLALWGSGDTLWDWDLTSGEITRENLPTYSRFSSNASGLDAKALKEFVHPDDYSSLTDAFDAHICNKTPFFEASYRVLDKQGEWRWLLDRGKVVDTDEHGKALRITGTQRDITKLKQQEVALLELNSELEQRVAQRTTELATMNQQLMHTIEKLEVAQEYIIEAEKHAALGSMVAGLAHEINTPLGTAITAVSHLKMQTVTTESQFKSKTLSSQAFESFLNDVNNSSELIESGVGKAGELVERFKLLAGKNSAQKPTVINLATLLLESFKVALNTLQRDPETANLTISGDVELVSFAATLAQVFNILVENALLHADVPYVEITCELSKVGSGVEINFYDNGKNIQVGDEKRIFEPFYTRKRQRGYAGLGLHIAYNNVTQDLNGSIECYRDASKGLGYKIKLPSIES</sequence>
<dbReference type="Gene3D" id="1.25.40.10">
    <property type="entry name" value="Tetratricopeptide repeat domain"/>
    <property type="match status" value="3"/>
</dbReference>
<feature type="coiled-coil region" evidence="4">
    <location>
        <begin position="626"/>
        <end position="660"/>
    </location>
</feature>
<evidence type="ECO:0000256" key="4">
    <source>
        <dbReference type="SAM" id="Coils"/>
    </source>
</evidence>
<proteinExistence type="predicted"/>
<dbReference type="NCBIfam" id="TIGR00229">
    <property type="entry name" value="sensory_box"/>
    <property type="match status" value="1"/>
</dbReference>
<dbReference type="RefSeq" id="WP_336436673.1">
    <property type="nucleotide sequence ID" value="NZ_JBAWKS010000002.1"/>
</dbReference>
<dbReference type="Gene3D" id="1.10.287.130">
    <property type="match status" value="1"/>
</dbReference>
<comment type="catalytic activity">
    <reaction evidence="1">
        <text>ATP + protein L-histidine = ADP + protein N-phospho-L-histidine.</text>
        <dbReference type="EC" id="2.7.13.3"/>
    </reaction>
</comment>
<feature type="repeat" description="TPR" evidence="3">
    <location>
        <begin position="191"/>
        <end position="224"/>
    </location>
</feature>
<protein>
    <recommendedName>
        <fullName evidence="2">histidine kinase</fullName>
        <ecNumber evidence="2">2.7.13.3</ecNumber>
    </recommendedName>
</protein>
<dbReference type="PROSITE" id="PS50005">
    <property type="entry name" value="TPR"/>
    <property type="match status" value="3"/>
</dbReference>
<dbReference type="PANTHER" id="PTHR43065:SF47">
    <property type="match status" value="1"/>
</dbReference>
<dbReference type="InterPro" id="IPR003594">
    <property type="entry name" value="HATPase_dom"/>
</dbReference>
<reference evidence="8 9" key="1">
    <citation type="submission" date="2023-12" db="EMBL/GenBank/DDBJ databases">
        <title>Friends and Foes: Symbiotic and Algicidal bacterial influence on Karenia brevis blooms.</title>
        <authorList>
            <person name="Fei C."/>
            <person name="Mohamed A.R."/>
            <person name="Booker A."/>
            <person name="Arshad M."/>
            <person name="Klass S."/>
            <person name="Ahn S."/>
            <person name="Gilbert P.M."/>
            <person name="Heil C.A."/>
            <person name="Martinez J.M."/>
            <person name="Amin S.A."/>
        </authorList>
    </citation>
    <scope>NUCLEOTIDE SEQUENCE [LARGE SCALE GENOMIC DNA]</scope>
    <source>
        <strain evidence="8 9">CE15</strain>
    </source>
</reference>
<keyword evidence="3" id="KW-0802">TPR repeat</keyword>
<dbReference type="Gene3D" id="3.30.450.20">
    <property type="entry name" value="PAS domain"/>
    <property type="match status" value="1"/>
</dbReference>
<dbReference type="CDD" id="cd00130">
    <property type="entry name" value="PAS"/>
    <property type="match status" value="1"/>
</dbReference>
<dbReference type="InterPro" id="IPR003661">
    <property type="entry name" value="HisK_dim/P_dom"/>
</dbReference>
<dbReference type="PROSITE" id="PS50109">
    <property type="entry name" value="HIS_KIN"/>
    <property type="match status" value="1"/>
</dbReference>
<dbReference type="SMART" id="SM00387">
    <property type="entry name" value="HATPase_c"/>
    <property type="match status" value="1"/>
</dbReference>
<dbReference type="PROSITE" id="PS50113">
    <property type="entry name" value="PAC"/>
    <property type="match status" value="1"/>
</dbReference>
<feature type="signal peptide" evidence="5">
    <location>
        <begin position="1"/>
        <end position="20"/>
    </location>
</feature>
<name>A0ABU8EXN1_9GAMM</name>
<dbReference type="InterPro" id="IPR013655">
    <property type="entry name" value="PAS_fold_3"/>
</dbReference>
<dbReference type="CDD" id="cd00075">
    <property type="entry name" value="HATPase"/>
    <property type="match status" value="1"/>
</dbReference>
<feature type="domain" description="PAC" evidence="7">
    <location>
        <begin position="585"/>
        <end position="638"/>
    </location>
</feature>
<gene>
    <name evidence="8" type="ORF">WAE96_18855</name>
</gene>
<accession>A0ABU8EXN1</accession>
<dbReference type="EC" id="2.7.13.3" evidence="2"/>
<evidence type="ECO:0000313" key="9">
    <source>
        <dbReference type="Proteomes" id="UP001382455"/>
    </source>
</evidence>
<dbReference type="InterPro" id="IPR005467">
    <property type="entry name" value="His_kinase_dom"/>
</dbReference>
<feature type="chain" id="PRO_5046473555" description="histidine kinase" evidence="5">
    <location>
        <begin position="21"/>
        <end position="920"/>
    </location>
</feature>
<evidence type="ECO:0000259" key="7">
    <source>
        <dbReference type="PROSITE" id="PS50113"/>
    </source>
</evidence>
<dbReference type="Pfam" id="PF08447">
    <property type="entry name" value="PAS_3"/>
    <property type="match status" value="1"/>
</dbReference>
<dbReference type="InterPro" id="IPR035965">
    <property type="entry name" value="PAS-like_dom_sf"/>
</dbReference>
<dbReference type="SMART" id="SM00086">
    <property type="entry name" value="PAC"/>
    <property type="match status" value="1"/>
</dbReference>
<keyword evidence="9" id="KW-1185">Reference proteome</keyword>
<feature type="domain" description="Histidine kinase" evidence="6">
    <location>
        <begin position="690"/>
        <end position="919"/>
    </location>
</feature>
<evidence type="ECO:0000256" key="5">
    <source>
        <dbReference type="SAM" id="SignalP"/>
    </source>
</evidence>
<dbReference type="CDD" id="cd00082">
    <property type="entry name" value="HisKA"/>
    <property type="match status" value="1"/>
</dbReference>
<comment type="caution">
    <text evidence="8">The sequence shown here is derived from an EMBL/GenBank/DDBJ whole genome shotgun (WGS) entry which is preliminary data.</text>
</comment>
<dbReference type="InterPro" id="IPR001610">
    <property type="entry name" value="PAC"/>
</dbReference>
<dbReference type="SUPFAM" id="SSF55785">
    <property type="entry name" value="PYP-like sensor domain (PAS domain)"/>
    <property type="match status" value="1"/>
</dbReference>
<dbReference type="InterPro" id="IPR036097">
    <property type="entry name" value="HisK_dim/P_sf"/>
</dbReference>
<dbReference type="InterPro" id="IPR000014">
    <property type="entry name" value="PAS"/>
</dbReference>
<organism evidence="8 9">
    <name type="scientific">Pseudoalteromonas spongiae</name>
    <dbReference type="NCBI Taxonomy" id="298657"/>
    <lineage>
        <taxon>Bacteria</taxon>
        <taxon>Pseudomonadati</taxon>
        <taxon>Pseudomonadota</taxon>
        <taxon>Gammaproteobacteria</taxon>
        <taxon>Alteromonadales</taxon>
        <taxon>Pseudoalteromonadaceae</taxon>
        <taxon>Pseudoalteromonas</taxon>
    </lineage>
</organism>
<evidence type="ECO:0000256" key="1">
    <source>
        <dbReference type="ARBA" id="ARBA00000085"/>
    </source>
</evidence>